<reference evidence="10" key="1">
    <citation type="journal article" date="2020" name="Nat. Commun.">
        <title>Genome assembly of wild tea tree DASZ reveals pedigree and selection history of tea varieties.</title>
        <authorList>
            <person name="Zhang W."/>
            <person name="Zhang Y."/>
            <person name="Qiu H."/>
            <person name="Guo Y."/>
            <person name="Wan H."/>
            <person name="Zhang X."/>
            <person name="Scossa F."/>
            <person name="Alseekh S."/>
            <person name="Zhang Q."/>
            <person name="Wang P."/>
            <person name="Xu L."/>
            <person name="Schmidt M.H."/>
            <person name="Jia X."/>
            <person name="Li D."/>
            <person name="Zhu A."/>
            <person name="Guo F."/>
            <person name="Chen W."/>
            <person name="Ni D."/>
            <person name="Usadel B."/>
            <person name="Fernie A.R."/>
            <person name="Wen W."/>
        </authorList>
    </citation>
    <scope>NUCLEOTIDE SEQUENCE [LARGE SCALE GENOMIC DNA]</scope>
    <source>
        <strain evidence="10">cv. G240</strain>
    </source>
</reference>
<keyword evidence="10" id="KW-1185">Reference proteome</keyword>
<accession>A0A7J7HT54</accession>
<evidence type="ECO:0000256" key="3">
    <source>
        <dbReference type="ARBA" id="ARBA00006332"/>
    </source>
</evidence>
<evidence type="ECO:0000256" key="1">
    <source>
        <dbReference type="ARBA" id="ARBA00004123"/>
    </source>
</evidence>
<comment type="similarity">
    <text evidence="3">Belongs to the CTC1 family.</text>
</comment>
<dbReference type="Proteomes" id="UP000593564">
    <property type="component" value="Unassembled WGS sequence"/>
</dbReference>
<name>A0A7J7HT54_CAMSI</name>
<gene>
    <name evidence="9" type="ORF">HYC85_008561</name>
</gene>
<comment type="subcellular location">
    <subcellularLocation>
        <location evidence="2">Chromosome</location>
        <location evidence="2">Telomere</location>
    </subcellularLocation>
    <subcellularLocation>
        <location evidence="1">Nucleus</location>
    </subcellularLocation>
</comment>
<evidence type="ECO:0000313" key="9">
    <source>
        <dbReference type="EMBL" id="KAF5955705.1"/>
    </source>
</evidence>
<dbReference type="EMBL" id="JACBKZ010000003">
    <property type="protein sequence ID" value="KAF5955705.1"/>
    <property type="molecule type" value="Genomic_DNA"/>
</dbReference>
<dbReference type="PANTHER" id="PTHR14865:SF2">
    <property type="entry name" value="CST COMPLEX SUBUNIT CTC1"/>
    <property type="match status" value="1"/>
</dbReference>
<evidence type="ECO:0000313" key="10">
    <source>
        <dbReference type="Proteomes" id="UP000593564"/>
    </source>
</evidence>
<sequence>MCCSKANVKASPGCKLSAKKVLLEFMPESFYKYELLRIGVYYIIKHNDEDMLHSVKGVNDVSCGKVLITSRTHLWSLSFSFDEILPNNELAQLSRFVDSFVSNTMELFEWSPLERGFLRSSEPSWSAKVLWALIASRINSILGLALDFYSIQQTLISGGAISAIKARCEMEVDRIEKQFDDCTAFLLRVIFYPCA</sequence>
<dbReference type="GO" id="GO:0010833">
    <property type="term" value="P:telomere maintenance via telomere lengthening"/>
    <property type="evidence" value="ECO:0007669"/>
    <property type="project" value="TreeGrafter"/>
</dbReference>
<organism evidence="9 10">
    <name type="scientific">Camellia sinensis</name>
    <name type="common">Tea plant</name>
    <name type="synonym">Thea sinensis</name>
    <dbReference type="NCBI Taxonomy" id="4442"/>
    <lineage>
        <taxon>Eukaryota</taxon>
        <taxon>Viridiplantae</taxon>
        <taxon>Streptophyta</taxon>
        <taxon>Embryophyta</taxon>
        <taxon>Tracheophyta</taxon>
        <taxon>Spermatophyta</taxon>
        <taxon>Magnoliopsida</taxon>
        <taxon>eudicotyledons</taxon>
        <taxon>Gunneridae</taxon>
        <taxon>Pentapetalae</taxon>
        <taxon>asterids</taxon>
        <taxon>Ericales</taxon>
        <taxon>Theaceae</taxon>
        <taxon>Camellia</taxon>
    </lineage>
</organism>
<evidence type="ECO:0000256" key="7">
    <source>
        <dbReference type="ARBA" id="ARBA00023125"/>
    </source>
</evidence>
<protein>
    <recommendedName>
        <fullName evidence="4">CST complex subunit CTC1</fullName>
    </recommendedName>
</protein>
<keyword evidence="5" id="KW-0158">Chromosome</keyword>
<keyword evidence="6" id="KW-0779">Telomere</keyword>
<dbReference type="AlphaFoldDB" id="A0A7J7HT54"/>
<dbReference type="PANTHER" id="PTHR14865">
    <property type="entry name" value="CST COMPLEX SUBUNIT CTC1"/>
    <property type="match status" value="1"/>
</dbReference>
<evidence type="ECO:0000256" key="4">
    <source>
        <dbReference type="ARBA" id="ARBA00016175"/>
    </source>
</evidence>
<keyword evidence="8" id="KW-0539">Nucleus</keyword>
<dbReference type="GO" id="GO:0045740">
    <property type="term" value="P:positive regulation of DNA replication"/>
    <property type="evidence" value="ECO:0007669"/>
    <property type="project" value="TreeGrafter"/>
</dbReference>
<comment type="caution">
    <text evidence="9">The sequence shown here is derived from an EMBL/GenBank/DDBJ whole genome shotgun (WGS) entry which is preliminary data.</text>
</comment>
<dbReference type="GO" id="GO:1990879">
    <property type="term" value="C:CST complex"/>
    <property type="evidence" value="ECO:0007669"/>
    <property type="project" value="TreeGrafter"/>
</dbReference>
<dbReference type="GO" id="GO:0003697">
    <property type="term" value="F:single-stranded DNA binding"/>
    <property type="evidence" value="ECO:0007669"/>
    <property type="project" value="TreeGrafter"/>
</dbReference>
<evidence type="ECO:0000256" key="8">
    <source>
        <dbReference type="ARBA" id="ARBA00023242"/>
    </source>
</evidence>
<evidence type="ECO:0000256" key="5">
    <source>
        <dbReference type="ARBA" id="ARBA00022454"/>
    </source>
</evidence>
<dbReference type="GO" id="GO:0042162">
    <property type="term" value="F:telomeric DNA binding"/>
    <property type="evidence" value="ECO:0007669"/>
    <property type="project" value="TreeGrafter"/>
</dbReference>
<evidence type="ECO:0000256" key="2">
    <source>
        <dbReference type="ARBA" id="ARBA00004574"/>
    </source>
</evidence>
<proteinExistence type="inferred from homology"/>
<evidence type="ECO:0000256" key="6">
    <source>
        <dbReference type="ARBA" id="ARBA00022895"/>
    </source>
</evidence>
<dbReference type="InterPro" id="IPR042617">
    <property type="entry name" value="CTC1-like"/>
</dbReference>
<keyword evidence="7" id="KW-0238">DNA-binding</keyword>
<reference evidence="9 10" key="2">
    <citation type="submission" date="2020-07" db="EMBL/GenBank/DDBJ databases">
        <title>Genome assembly of wild tea tree DASZ reveals pedigree and selection history of tea varieties.</title>
        <authorList>
            <person name="Zhang W."/>
        </authorList>
    </citation>
    <scope>NUCLEOTIDE SEQUENCE [LARGE SCALE GENOMIC DNA]</scope>
    <source>
        <strain evidence="10">cv. G240</strain>
        <tissue evidence="9">Leaf</tissue>
    </source>
</reference>